<sequence>MRRRWTLGYRQPLPPGEYAVEALLFSEPEGEPAVVQARFRLASCAFY</sequence>
<keyword evidence="2" id="KW-1185">Reference proteome</keyword>
<accession>A0A7Y4KPS2</accession>
<evidence type="ECO:0000313" key="2">
    <source>
        <dbReference type="Proteomes" id="UP000563426"/>
    </source>
</evidence>
<dbReference type="AlphaFoldDB" id="A0A7Y4KPS2"/>
<dbReference type="Proteomes" id="UP000563426">
    <property type="component" value="Unassembled WGS sequence"/>
</dbReference>
<proteinExistence type="predicted"/>
<organism evidence="1 2">
    <name type="scientific">Corallococcus exercitus</name>
    <dbReference type="NCBI Taxonomy" id="2316736"/>
    <lineage>
        <taxon>Bacteria</taxon>
        <taxon>Pseudomonadati</taxon>
        <taxon>Myxococcota</taxon>
        <taxon>Myxococcia</taxon>
        <taxon>Myxococcales</taxon>
        <taxon>Cystobacterineae</taxon>
        <taxon>Myxococcaceae</taxon>
        <taxon>Corallococcus</taxon>
    </lineage>
</organism>
<gene>
    <name evidence="1" type="ORF">HMI49_31305</name>
</gene>
<reference evidence="1 2" key="1">
    <citation type="submission" date="2020-05" db="EMBL/GenBank/DDBJ databases">
        <authorList>
            <person name="Whitworth D."/>
        </authorList>
    </citation>
    <scope>NUCLEOTIDE SEQUENCE [LARGE SCALE GENOMIC DNA]</scope>
    <source>
        <strain evidence="1 2">AB043B</strain>
    </source>
</reference>
<dbReference type="RefSeq" id="WP_171437581.1">
    <property type="nucleotide sequence ID" value="NZ_JABFJV010000247.1"/>
</dbReference>
<evidence type="ECO:0000313" key="1">
    <source>
        <dbReference type="EMBL" id="NOK37697.1"/>
    </source>
</evidence>
<dbReference type="EMBL" id="JABFJV010000247">
    <property type="protein sequence ID" value="NOK37697.1"/>
    <property type="molecule type" value="Genomic_DNA"/>
</dbReference>
<comment type="caution">
    <text evidence="1">The sequence shown here is derived from an EMBL/GenBank/DDBJ whole genome shotgun (WGS) entry which is preliminary data.</text>
</comment>
<protein>
    <submittedName>
        <fullName evidence="1">Uncharacterized protein</fullName>
    </submittedName>
</protein>
<name>A0A7Y4KPS2_9BACT</name>